<keyword evidence="1" id="KW-0732">Signal</keyword>
<dbReference type="RefSeq" id="WP_224191363.1">
    <property type="nucleotide sequence ID" value="NZ_JAIRAU010000008.1"/>
</dbReference>
<dbReference type="Proteomes" id="UP001139031">
    <property type="component" value="Unassembled WGS sequence"/>
</dbReference>
<dbReference type="EMBL" id="JAIRAU010000008">
    <property type="protein sequence ID" value="MBZ5709585.1"/>
    <property type="molecule type" value="Genomic_DNA"/>
</dbReference>
<evidence type="ECO:0000256" key="1">
    <source>
        <dbReference type="SAM" id="SignalP"/>
    </source>
</evidence>
<evidence type="ECO:0000313" key="3">
    <source>
        <dbReference type="Proteomes" id="UP001139031"/>
    </source>
</evidence>
<gene>
    <name evidence="2" type="ORF">K7C98_09960</name>
</gene>
<proteinExistence type="predicted"/>
<organism evidence="2 3">
    <name type="scientific">Nannocystis pusilla</name>
    <dbReference type="NCBI Taxonomy" id="889268"/>
    <lineage>
        <taxon>Bacteria</taxon>
        <taxon>Pseudomonadati</taxon>
        <taxon>Myxococcota</taxon>
        <taxon>Polyangia</taxon>
        <taxon>Nannocystales</taxon>
        <taxon>Nannocystaceae</taxon>
        <taxon>Nannocystis</taxon>
    </lineage>
</organism>
<reference evidence="2" key="1">
    <citation type="submission" date="2021-08" db="EMBL/GenBank/DDBJ databases">
        <authorList>
            <person name="Stevens D.C."/>
        </authorList>
    </citation>
    <scope>NUCLEOTIDE SEQUENCE</scope>
    <source>
        <strain evidence="2">DSM 53165</strain>
    </source>
</reference>
<evidence type="ECO:0008006" key="4">
    <source>
        <dbReference type="Google" id="ProtNLM"/>
    </source>
</evidence>
<feature type="chain" id="PRO_5046151290" description="Lipoprotein" evidence="1">
    <location>
        <begin position="23"/>
        <end position="145"/>
    </location>
</feature>
<accession>A0ABS7TN13</accession>
<feature type="signal peptide" evidence="1">
    <location>
        <begin position="1"/>
        <end position="22"/>
    </location>
</feature>
<protein>
    <recommendedName>
        <fullName evidence="4">Lipoprotein</fullName>
    </recommendedName>
</protein>
<comment type="caution">
    <text evidence="2">The sequence shown here is derived from an EMBL/GenBank/DDBJ whole genome shotgun (WGS) entry which is preliminary data.</text>
</comment>
<name>A0ABS7TN13_9BACT</name>
<keyword evidence="3" id="KW-1185">Reference proteome</keyword>
<sequence>MIHRLRLLSLALLLGCPHLVPPAEPAENGVPVRGPTTGQPLPDPVRAASARAHGGCDTGAQCSEHLDANYKVEDEKRTCEAAGGRWLHGPCPHLRAHGACITPRFLVFDYDRMRAEYFGASLHRDLAEAREACLTHGDEFYELTP</sequence>
<evidence type="ECO:0000313" key="2">
    <source>
        <dbReference type="EMBL" id="MBZ5709585.1"/>
    </source>
</evidence>